<evidence type="ECO:0000259" key="25">
    <source>
        <dbReference type="Pfam" id="PF00905"/>
    </source>
</evidence>
<evidence type="ECO:0000256" key="10">
    <source>
        <dbReference type="ARBA" id="ARBA00022676"/>
    </source>
</evidence>
<dbReference type="InterPro" id="IPR028166">
    <property type="entry name" value="UB2H"/>
</dbReference>
<evidence type="ECO:0000256" key="4">
    <source>
        <dbReference type="ARBA" id="ARBA00007090"/>
    </source>
</evidence>
<evidence type="ECO:0000256" key="15">
    <source>
        <dbReference type="ARBA" id="ARBA00023136"/>
    </source>
</evidence>
<comment type="similarity">
    <text evidence="4 23">In the C-terminal section; belongs to the transpeptidase family.</text>
</comment>
<keyword evidence="14 23" id="KW-0573">Peptidoglycan synthesis</keyword>
<dbReference type="InterPro" id="IPR012338">
    <property type="entry name" value="Beta-lactam/transpept-like"/>
</dbReference>
<dbReference type="InterPro" id="IPR011813">
    <property type="entry name" value="PBP_1b"/>
</dbReference>
<reference evidence="28 29" key="1">
    <citation type="submission" date="2022-01" db="EMBL/GenBank/DDBJ databases">
        <title>Paraglaciecola sp. G1-23.</title>
        <authorList>
            <person name="Jin M.S."/>
            <person name="Han D.M."/>
            <person name="Kim H.M."/>
            <person name="Jeon C.O."/>
        </authorList>
    </citation>
    <scope>NUCLEOTIDE SEQUENCE [LARGE SCALE GENOMIC DNA]</scope>
    <source>
        <strain evidence="28 29">G1-23</strain>
    </source>
</reference>
<comment type="caution">
    <text evidence="28">The sequence shown here is derived from an EMBL/GenBank/DDBJ whole genome shotgun (WGS) entry which is preliminary data.</text>
</comment>
<evidence type="ECO:0000256" key="22">
    <source>
        <dbReference type="NCBIfam" id="TIGR02071"/>
    </source>
</evidence>
<dbReference type="PANTHER" id="PTHR32282">
    <property type="entry name" value="BINDING PROTEIN TRANSPEPTIDASE, PUTATIVE-RELATED"/>
    <property type="match status" value="1"/>
</dbReference>
<keyword evidence="10 23" id="KW-0328">Glycosyltransferase</keyword>
<evidence type="ECO:0000256" key="9">
    <source>
        <dbReference type="ARBA" id="ARBA00022670"/>
    </source>
</evidence>
<comment type="similarity">
    <text evidence="5 23">In the N-terminal section; belongs to the glycosyltransferase 51 family.</text>
</comment>
<evidence type="ECO:0000256" key="20">
    <source>
        <dbReference type="ARBA" id="ARBA00034000"/>
    </source>
</evidence>
<comment type="catalytic activity">
    <reaction evidence="21">
        <text>[GlcNAc-(1-&gt;4)-Mur2Ac(oyl-L-Ala-gamma-D-Glu-L-Lys-D-Ala-D-Ala)](n)-di-trans,octa-cis-undecaprenyl diphosphate + beta-D-GlcNAc-(1-&gt;4)-Mur2Ac(oyl-L-Ala-gamma-D-Glu-L-Lys-D-Ala-D-Ala)-di-trans,octa-cis-undecaprenyl diphosphate = [GlcNAc-(1-&gt;4)-Mur2Ac(oyl-L-Ala-gamma-D-Glu-L-Lys-D-Ala-D-Ala)](n+1)-di-trans,octa-cis-undecaprenyl diphosphate + di-trans,octa-cis-undecaprenyl diphosphate + H(+)</text>
        <dbReference type="Rhea" id="RHEA:23708"/>
        <dbReference type="Rhea" id="RHEA-COMP:9602"/>
        <dbReference type="Rhea" id="RHEA-COMP:9603"/>
        <dbReference type="ChEBI" id="CHEBI:15378"/>
        <dbReference type="ChEBI" id="CHEBI:58405"/>
        <dbReference type="ChEBI" id="CHEBI:60033"/>
        <dbReference type="ChEBI" id="CHEBI:78435"/>
        <dbReference type="EC" id="2.4.99.28"/>
    </reaction>
</comment>
<evidence type="ECO:0000259" key="26">
    <source>
        <dbReference type="Pfam" id="PF00912"/>
    </source>
</evidence>
<dbReference type="Gene3D" id="1.20.5.100">
    <property type="entry name" value="Cytochrome c1, transmembrane anchor, C-terminal"/>
    <property type="match status" value="1"/>
</dbReference>
<keyword evidence="11 23" id="KW-0808">Transferase</keyword>
<keyword evidence="8" id="KW-0121">Carboxypeptidase</keyword>
<dbReference type="SUPFAM" id="SSF53955">
    <property type="entry name" value="Lysozyme-like"/>
    <property type="match status" value="1"/>
</dbReference>
<dbReference type="InterPro" id="IPR023346">
    <property type="entry name" value="Lysozyme-like_dom_sf"/>
</dbReference>
<evidence type="ECO:0000256" key="2">
    <source>
        <dbReference type="ARBA" id="ARBA00004236"/>
    </source>
</evidence>
<keyword evidence="12" id="KW-0378">Hydrolase</keyword>
<evidence type="ECO:0000256" key="6">
    <source>
        <dbReference type="ARBA" id="ARBA00018637"/>
    </source>
</evidence>
<organism evidence="28 29">
    <name type="scientific">Paraglaciecola algarum</name>
    <dbReference type="NCBI Taxonomy" id="3050085"/>
    <lineage>
        <taxon>Bacteria</taxon>
        <taxon>Pseudomonadati</taxon>
        <taxon>Pseudomonadota</taxon>
        <taxon>Gammaproteobacteria</taxon>
        <taxon>Alteromonadales</taxon>
        <taxon>Alteromonadaceae</taxon>
        <taxon>Paraglaciecola</taxon>
    </lineage>
</organism>
<keyword evidence="24" id="KW-0812">Transmembrane</keyword>
<dbReference type="NCBIfam" id="TIGR02074">
    <property type="entry name" value="PBP_1a_fam"/>
    <property type="match status" value="1"/>
</dbReference>
<evidence type="ECO:0000256" key="13">
    <source>
        <dbReference type="ARBA" id="ARBA00022960"/>
    </source>
</evidence>
<keyword evidence="18 23" id="KW-0961">Cell wall biogenesis/degradation</keyword>
<keyword evidence="15 24" id="KW-0472">Membrane</keyword>
<sequence length="782" mass="88365">MSKTVPKKTTKTTADTKPSFWQRMNPFRWFFRNWFKLFVVGALILGGYCVYLDAQISKKFAGNKWQVPAQIFARPLYLALKQEITINEIEEELTLLGYRKVTRAQGSGEYQVLGNRIRIQRRQFDFPHGAEDLRFIEVTLSKQRVSKIQDLTTRESINSFYLEPWLVTRLQSSDREDRMLVDIHDVPPLLTQALVAVEDNDFYQHFGIAPLSIMRALIANVSAGRTVQGGSTLTQQLVKNLFLTREQTISRKAKEALMALIIEFRYSKDVILEAYLNEVFLGQNGDTGVHGFGLASYFYFDRPLNELRVEEMAMLVGIIKGPSYYNPKRYPERVKTRRDLVLRMMFEDHLLTSNEYEELVAKPIKLATGASLKKDKHPAFMDMVRRELKQVLDNPNIRQSGLKVFTTLDSNAQLKAEKAVAAGVIKQEKRIGKTGFEAAMIITDIDSGEVRSIVGGRKVDYAGFNRALDAKRAIGSLIKPAIYLTALEQAADYNLATLLTDEPIKLKSTEGKLWQPQNSDKKFRGQVPLLTALTKSLNVPTVTLGMNLGLGTIADTIWRLGVEEDIALYPAMTLGAVNFSPLQVNQMYQTMANNGRYIPLHSITAIMSPDNNLLWHFDQAPEQRVDEQASYLLNYALHKVTLEGTAKSIRSKFPDINMAGKTGTTDDYRDSWFSGFDKNILITSWIGKDNNQPVNLSGASGAMQLFIGYQQQQEPKSLVRRFPSGLAITHFDMETGKLSKAGCKDTYSVPAITDALPPTPKKCFGESRVPEKPKSWWQKIFD</sequence>
<evidence type="ECO:0000256" key="21">
    <source>
        <dbReference type="ARBA" id="ARBA00049902"/>
    </source>
</evidence>
<dbReference type="NCBIfam" id="TIGR02071">
    <property type="entry name" value="PBP_1b"/>
    <property type="match status" value="1"/>
</dbReference>
<evidence type="ECO:0000256" key="8">
    <source>
        <dbReference type="ARBA" id="ARBA00022645"/>
    </source>
</evidence>
<proteinExistence type="inferred from homology"/>
<protein>
    <recommendedName>
        <fullName evidence="6 22">Penicillin-binding protein 1B</fullName>
        <shortName evidence="23">PBP-1b</shortName>
        <shortName evidence="23">PBP1b</shortName>
    </recommendedName>
    <alternativeName>
        <fullName evidence="19 23">Murein polymerase</fullName>
    </alternativeName>
</protein>
<keyword evidence="9" id="KW-0645">Protease</keyword>
<dbReference type="Gene3D" id="1.10.3810.10">
    <property type="entry name" value="Biosynthetic peptidoglycan transglycosylase-like"/>
    <property type="match status" value="1"/>
</dbReference>
<dbReference type="RefSeq" id="WP_235312782.1">
    <property type="nucleotide sequence ID" value="NZ_JAKGAS010000005.1"/>
</dbReference>
<evidence type="ECO:0000259" key="27">
    <source>
        <dbReference type="Pfam" id="PF14814"/>
    </source>
</evidence>
<evidence type="ECO:0000256" key="7">
    <source>
        <dbReference type="ARBA" id="ARBA00022475"/>
    </source>
</evidence>
<dbReference type="Gene3D" id="3.30.2060.10">
    <property type="entry name" value="Penicillin-binding protein 1b domain"/>
    <property type="match status" value="1"/>
</dbReference>
<keyword evidence="17" id="KW-0511">Multifunctional enzyme</keyword>
<keyword evidence="29" id="KW-1185">Reference proteome</keyword>
<keyword evidence="24" id="KW-1133">Transmembrane helix</keyword>
<dbReference type="PANTHER" id="PTHR32282:SF11">
    <property type="entry name" value="PENICILLIN-BINDING PROTEIN 1B"/>
    <property type="match status" value="1"/>
</dbReference>
<feature type="domain" description="Glycosyl transferase family 51" evidence="26">
    <location>
        <begin position="174"/>
        <end position="345"/>
    </location>
</feature>
<feature type="domain" description="Penicillin-binding protein transpeptidase" evidence="25">
    <location>
        <begin position="439"/>
        <end position="677"/>
    </location>
</feature>
<dbReference type="EMBL" id="JAKGAS010000005">
    <property type="protein sequence ID" value="MCF2948778.1"/>
    <property type="molecule type" value="Genomic_DNA"/>
</dbReference>
<dbReference type="InterPro" id="IPR001264">
    <property type="entry name" value="Glyco_trans_51"/>
</dbReference>
<evidence type="ECO:0000256" key="1">
    <source>
        <dbReference type="ARBA" id="ARBA00002624"/>
    </source>
</evidence>
<dbReference type="InterPro" id="IPR050396">
    <property type="entry name" value="Glycosyltr_51/Transpeptidase"/>
</dbReference>
<comment type="pathway">
    <text evidence="3 23">Cell wall biogenesis; peptidoglycan biosynthesis.</text>
</comment>
<evidence type="ECO:0000256" key="18">
    <source>
        <dbReference type="ARBA" id="ARBA00023316"/>
    </source>
</evidence>
<comment type="catalytic activity">
    <reaction evidence="20">
        <text>Preferential cleavage: (Ac)2-L-Lys-D-Ala-|-D-Ala. Also transpeptidation of peptidyl-alanyl moieties that are N-acyl substituents of D-alanine.</text>
        <dbReference type="EC" id="3.4.16.4"/>
    </reaction>
</comment>
<evidence type="ECO:0000256" key="17">
    <source>
        <dbReference type="ARBA" id="ARBA00023268"/>
    </source>
</evidence>
<evidence type="ECO:0000256" key="19">
    <source>
        <dbReference type="ARBA" id="ARBA00032454"/>
    </source>
</evidence>
<keyword evidence="7" id="KW-1003">Cell membrane</keyword>
<name>A0ABS9D754_9ALTE</name>
<evidence type="ECO:0000256" key="23">
    <source>
        <dbReference type="PIRNR" id="PIRNR002799"/>
    </source>
</evidence>
<evidence type="ECO:0000256" key="24">
    <source>
        <dbReference type="SAM" id="Phobius"/>
    </source>
</evidence>
<evidence type="ECO:0000256" key="3">
    <source>
        <dbReference type="ARBA" id="ARBA00004752"/>
    </source>
</evidence>
<accession>A0ABS9D754</accession>
<feature type="transmembrane region" description="Helical" evidence="24">
    <location>
        <begin position="34"/>
        <end position="54"/>
    </location>
</feature>
<keyword evidence="13 23" id="KW-0133">Cell shape</keyword>
<dbReference type="Pfam" id="PF00912">
    <property type="entry name" value="Transgly"/>
    <property type="match status" value="1"/>
</dbReference>
<dbReference type="SUPFAM" id="SSF56601">
    <property type="entry name" value="beta-lactamase/transpeptidase-like"/>
    <property type="match status" value="1"/>
</dbReference>
<dbReference type="InterPro" id="IPR001460">
    <property type="entry name" value="PCN-bd_Tpept"/>
</dbReference>
<evidence type="ECO:0000256" key="11">
    <source>
        <dbReference type="ARBA" id="ARBA00022679"/>
    </source>
</evidence>
<comment type="function">
    <text evidence="1 23">Cell wall formation. Synthesis of cross-linked peptidoglycan from the lipid intermediates. The enzyme has a penicillin-insensitive transglycosylase N-terminal domain (formation of linear glycan strands) and a penicillin-sensitive transpeptidase C-terminal domain (cross-linking of the peptide subunits).</text>
</comment>
<evidence type="ECO:0000256" key="12">
    <source>
        <dbReference type="ARBA" id="ARBA00022801"/>
    </source>
</evidence>
<comment type="subcellular location">
    <subcellularLocation>
        <location evidence="2">Cell membrane</location>
    </subcellularLocation>
</comment>
<evidence type="ECO:0000256" key="14">
    <source>
        <dbReference type="ARBA" id="ARBA00022984"/>
    </source>
</evidence>
<gene>
    <name evidence="28" type="primary">mrcB</name>
    <name evidence="28" type="ORF">L0668_11720</name>
</gene>
<feature type="domain" description="Bifunctional transglycosylase second" evidence="27">
    <location>
        <begin position="82"/>
        <end position="162"/>
    </location>
</feature>
<dbReference type="InterPro" id="IPR036950">
    <property type="entry name" value="PBP_transglycosylase"/>
</dbReference>
<evidence type="ECO:0000313" key="28">
    <source>
        <dbReference type="EMBL" id="MCF2948778.1"/>
    </source>
</evidence>
<evidence type="ECO:0000256" key="16">
    <source>
        <dbReference type="ARBA" id="ARBA00023251"/>
    </source>
</evidence>
<evidence type="ECO:0000313" key="29">
    <source>
        <dbReference type="Proteomes" id="UP001521137"/>
    </source>
</evidence>
<dbReference type="PIRSF" id="PIRSF002799">
    <property type="entry name" value="PBP_1b"/>
    <property type="match status" value="1"/>
</dbReference>
<evidence type="ECO:0000256" key="5">
    <source>
        <dbReference type="ARBA" id="ARBA00007739"/>
    </source>
</evidence>
<dbReference type="Proteomes" id="UP001521137">
    <property type="component" value="Unassembled WGS sequence"/>
</dbReference>
<dbReference type="Pfam" id="PF14814">
    <property type="entry name" value="UB2H"/>
    <property type="match status" value="1"/>
</dbReference>
<dbReference type="Pfam" id="PF00905">
    <property type="entry name" value="Transpeptidase"/>
    <property type="match status" value="1"/>
</dbReference>
<keyword evidence="16" id="KW-0046">Antibiotic resistance</keyword>
<dbReference type="Gene3D" id="3.40.710.10">
    <property type="entry name" value="DD-peptidase/beta-lactamase superfamily"/>
    <property type="match status" value="1"/>
</dbReference>